<organism evidence="3 4">
    <name type="scientific">Streptomyces actinomycinicus</name>
    <dbReference type="NCBI Taxonomy" id="1695166"/>
    <lineage>
        <taxon>Bacteria</taxon>
        <taxon>Bacillati</taxon>
        <taxon>Actinomycetota</taxon>
        <taxon>Actinomycetes</taxon>
        <taxon>Kitasatosporales</taxon>
        <taxon>Streptomycetaceae</taxon>
        <taxon>Streptomyces</taxon>
    </lineage>
</organism>
<sequence length="114" mass="12448">MEIGKERHSARVDGHPLHGQGDLALRIDQLQREIAQLQEAVVSHAVIDQAIGVVISLGGLRPDQGFEVLRTVSQRTNTKLRDIAEQIVGWVHSERLAEDVRQALETALADAASA</sequence>
<comment type="caution">
    <text evidence="3">The sequence shown here is derived from an EMBL/GenBank/DDBJ whole genome shotgun (WGS) entry which is preliminary data.</text>
</comment>
<proteinExistence type="predicted"/>
<dbReference type="SMART" id="SM01012">
    <property type="entry name" value="ANTAR"/>
    <property type="match status" value="1"/>
</dbReference>
<accession>A0A937JMF6</accession>
<dbReference type="Gene3D" id="1.10.10.10">
    <property type="entry name" value="Winged helix-like DNA-binding domain superfamily/Winged helix DNA-binding domain"/>
    <property type="match status" value="1"/>
</dbReference>
<protein>
    <submittedName>
        <fullName evidence="3">ANTAR domain-containing protein</fullName>
    </submittedName>
</protein>
<gene>
    <name evidence="3" type="ORF">JK359_09790</name>
</gene>
<dbReference type="RefSeq" id="WP_201834047.1">
    <property type="nucleotide sequence ID" value="NZ_JAERRK010000004.1"/>
</dbReference>
<dbReference type="EMBL" id="JAERRK010000004">
    <property type="protein sequence ID" value="MBL1082271.1"/>
    <property type="molecule type" value="Genomic_DNA"/>
</dbReference>
<dbReference type="Pfam" id="PF03861">
    <property type="entry name" value="ANTAR"/>
    <property type="match status" value="1"/>
</dbReference>
<name>A0A937JMF6_9ACTN</name>
<feature type="domain" description="ANTAR" evidence="2">
    <location>
        <begin position="27"/>
        <end position="88"/>
    </location>
</feature>
<dbReference type="AlphaFoldDB" id="A0A937JMF6"/>
<dbReference type="Proteomes" id="UP000661858">
    <property type="component" value="Unassembled WGS sequence"/>
</dbReference>
<reference evidence="3" key="1">
    <citation type="submission" date="2021-01" db="EMBL/GenBank/DDBJ databases">
        <title>WGS of actinomycetes isolated from Thailand.</title>
        <authorList>
            <person name="Thawai C."/>
        </authorList>
    </citation>
    <scope>NUCLEOTIDE SEQUENCE</scope>
    <source>
        <strain evidence="3">RCU-197</strain>
    </source>
</reference>
<dbReference type="PROSITE" id="PS50921">
    <property type="entry name" value="ANTAR"/>
    <property type="match status" value="1"/>
</dbReference>
<keyword evidence="1" id="KW-0175">Coiled coil</keyword>
<feature type="coiled-coil region" evidence="1">
    <location>
        <begin position="20"/>
        <end position="47"/>
    </location>
</feature>
<evidence type="ECO:0000313" key="4">
    <source>
        <dbReference type="Proteomes" id="UP000661858"/>
    </source>
</evidence>
<dbReference type="InterPro" id="IPR005561">
    <property type="entry name" value="ANTAR"/>
</dbReference>
<dbReference type="InterPro" id="IPR036388">
    <property type="entry name" value="WH-like_DNA-bd_sf"/>
</dbReference>
<dbReference type="GO" id="GO:0003723">
    <property type="term" value="F:RNA binding"/>
    <property type="evidence" value="ECO:0007669"/>
    <property type="project" value="InterPro"/>
</dbReference>
<keyword evidence="4" id="KW-1185">Reference proteome</keyword>
<evidence type="ECO:0000259" key="2">
    <source>
        <dbReference type="PROSITE" id="PS50921"/>
    </source>
</evidence>
<dbReference type="SUPFAM" id="SSF52172">
    <property type="entry name" value="CheY-like"/>
    <property type="match status" value="1"/>
</dbReference>
<evidence type="ECO:0000256" key="1">
    <source>
        <dbReference type="SAM" id="Coils"/>
    </source>
</evidence>
<dbReference type="InterPro" id="IPR011006">
    <property type="entry name" value="CheY-like_superfamily"/>
</dbReference>
<evidence type="ECO:0000313" key="3">
    <source>
        <dbReference type="EMBL" id="MBL1082271.1"/>
    </source>
</evidence>